<evidence type="ECO:0000256" key="11">
    <source>
        <dbReference type="SAM" id="MobiDB-lite"/>
    </source>
</evidence>
<gene>
    <name evidence="14" type="primary">kefC</name>
    <name evidence="14" type="ORF">ACFQPB_12165</name>
</gene>
<dbReference type="SUPFAM" id="SSF51735">
    <property type="entry name" value="NAD(P)-binding Rossmann-fold domains"/>
    <property type="match status" value="1"/>
</dbReference>
<dbReference type="PANTHER" id="PTHR46157:SF3">
    <property type="entry name" value="GLUTATHIONE-REGULATED POTASSIUM-EFFLUX SYSTEM PROTEIN KEFC"/>
    <property type="match status" value="1"/>
</dbReference>
<feature type="transmembrane region" description="Helical" evidence="12">
    <location>
        <begin position="340"/>
        <end position="359"/>
    </location>
</feature>
<dbReference type="InterPro" id="IPR003148">
    <property type="entry name" value="RCK_N"/>
</dbReference>
<keyword evidence="5" id="KW-0633">Potassium transport</keyword>
<keyword evidence="9" id="KW-0406">Ion transport</keyword>
<dbReference type="NCBIfam" id="TIGR00932">
    <property type="entry name" value="2a37"/>
    <property type="match status" value="1"/>
</dbReference>
<dbReference type="Gene3D" id="3.40.50.720">
    <property type="entry name" value="NAD(P)-binding Rossmann-like Domain"/>
    <property type="match status" value="1"/>
</dbReference>
<feature type="transmembrane region" description="Helical" evidence="12">
    <location>
        <begin position="371"/>
        <end position="391"/>
    </location>
</feature>
<dbReference type="Pfam" id="PF02254">
    <property type="entry name" value="TrkA_N"/>
    <property type="match status" value="1"/>
</dbReference>
<feature type="domain" description="RCK N-terminal" evidence="13">
    <location>
        <begin position="414"/>
        <end position="533"/>
    </location>
</feature>
<feature type="compositionally biased region" description="Basic and acidic residues" evidence="11">
    <location>
        <begin position="597"/>
        <end position="606"/>
    </location>
</feature>
<evidence type="ECO:0000256" key="1">
    <source>
        <dbReference type="ARBA" id="ARBA00004141"/>
    </source>
</evidence>
<feature type="transmembrane region" description="Helical" evidence="12">
    <location>
        <begin position="283"/>
        <end position="303"/>
    </location>
</feature>
<dbReference type="Pfam" id="PF00999">
    <property type="entry name" value="Na_H_Exchanger"/>
    <property type="match status" value="1"/>
</dbReference>
<dbReference type="PANTHER" id="PTHR46157">
    <property type="entry name" value="K(+) EFFLUX ANTIPORTER 3, CHLOROPLASTIC"/>
    <property type="match status" value="1"/>
</dbReference>
<dbReference type="InterPro" id="IPR038770">
    <property type="entry name" value="Na+/solute_symporter_sf"/>
</dbReference>
<keyword evidence="8 12" id="KW-1133">Transmembrane helix</keyword>
<name>A0ABW2QKT4_9BURK</name>
<dbReference type="InterPro" id="IPR004771">
    <property type="entry name" value="K/H_exchanger"/>
</dbReference>
<evidence type="ECO:0000256" key="4">
    <source>
        <dbReference type="ARBA" id="ARBA00022449"/>
    </source>
</evidence>
<keyword evidence="6 12" id="KW-0812">Transmembrane</keyword>
<keyword evidence="7" id="KW-0630">Potassium</keyword>
<keyword evidence="15" id="KW-1185">Reference proteome</keyword>
<evidence type="ECO:0000313" key="15">
    <source>
        <dbReference type="Proteomes" id="UP001596501"/>
    </source>
</evidence>
<feature type="transmembrane region" description="Helical" evidence="12">
    <location>
        <begin position="123"/>
        <end position="144"/>
    </location>
</feature>
<evidence type="ECO:0000313" key="14">
    <source>
        <dbReference type="EMBL" id="MFC7409617.1"/>
    </source>
</evidence>
<keyword evidence="4" id="KW-0050">Antiport</keyword>
<accession>A0ABW2QKT4</accession>
<feature type="transmembrane region" description="Helical" evidence="12">
    <location>
        <begin position="64"/>
        <end position="83"/>
    </location>
</feature>
<feature type="transmembrane region" description="Helical" evidence="12">
    <location>
        <begin position="309"/>
        <end position="328"/>
    </location>
</feature>
<comment type="similarity">
    <text evidence="2">Belongs to the monovalent cation:proton antiporter 2 (CPA2) transporter (TC 2.A.37) family.</text>
</comment>
<evidence type="ECO:0000256" key="7">
    <source>
        <dbReference type="ARBA" id="ARBA00022958"/>
    </source>
</evidence>
<evidence type="ECO:0000256" key="9">
    <source>
        <dbReference type="ARBA" id="ARBA00023065"/>
    </source>
</evidence>
<feature type="transmembrane region" description="Helical" evidence="12">
    <location>
        <begin position="252"/>
        <end position="271"/>
    </location>
</feature>
<evidence type="ECO:0000259" key="13">
    <source>
        <dbReference type="PROSITE" id="PS51201"/>
    </source>
</evidence>
<feature type="transmembrane region" description="Helical" evidence="12">
    <location>
        <begin position="165"/>
        <end position="184"/>
    </location>
</feature>
<dbReference type="InterPro" id="IPR036291">
    <property type="entry name" value="NAD(P)-bd_dom_sf"/>
</dbReference>
<feature type="transmembrane region" description="Helical" evidence="12">
    <location>
        <begin position="39"/>
        <end position="58"/>
    </location>
</feature>
<dbReference type="NCBIfam" id="NF002924">
    <property type="entry name" value="PRK03562.1"/>
    <property type="match status" value="1"/>
</dbReference>
<keyword evidence="10 12" id="KW-0472">Membrane</keyword>
<evidence type="ECO:0000256" key="6">
    <source>
        <dbReference type="ARBA" id="ARBA00022692"/>
    </source>
</evidence>
<evidence type="ECO:0000256" key="12">
    <source>
        <dbReference type="SAM" id="Phobius"/>
    </source>
</evidence>
<feature type="transmembrane region" description="Helical" evidence="12">
    <location>
        <begin position="14"/>
        <end position="32"/>
    </location>
</feature>
<proteinExistence type="inferred from homology"/>
<feature type="region of interest" description="Disordered" evidence="11">
    <location>
        <begin position="597"/>
        <end position="619"/>
    </location>
</feature>
<dbReference type="PROSITE" id="PS51201">
    <property type="entry name" value="RCK_N"/>
    <property type="match status" value="1"/>
</dbReference>
<dbReference type="Proteomes" id="UP001596501">
    <property type="component" value="Unassembled WGS sequence"/>
</dbReference>
<keyword evidence="3" id="KW-0813">Transport</keyword>
<protein>
    <submittedName>
        <fullName evidence="14">Glutathione-regulated potassium-efflux system protein KefC</fullName>
    </submittedName>
</protein>
<comment type="subcellular location">
    <subcellularLocation>
        <location evidence="1">Membrane</location>
        <topology evidence="1">Multi-pass membrane protein</topology>
    </subcellularLocation>
</comment>
<evidence type="ECO:0000256" key="5">
    <source>
        <dbReference type="ARBA" id="ARBA00022538"/>
    </source>
</evidence>
<feature type="transmembrane region" description="Helical" evidence="12">
    <location>
        <begin position="95"/>
        <end position="117"/>
    </location>
</feature>
<evidence type="ECO:0000256" key="3">
    <source>
        <dbReference type="ARBA" id="ARBA00022448"/>
    </source>
</evidence>
<dbReference type="EMBL" id="JBHTCA010000007">
    <property type="protein sequence ID" value="MFC7409617.1"/>
    <property type="molecule type" value="Genomic_DNA"/>
</dbReference>
<evidence type="ECO:0000256" key="8">
    <source>
        <dbReference type="ARBA" id="ARBA00022989"/>
    </source>
</evidence>
<feature type="transmembrane region" description="Helical" evidence="12">
    <location>
        <begin position="228"/>
        <end position="246"/>
    </location>
</feature>
<dbReference type="Gene3D" id="1.20.1530.20">
    <property type="match status" value="1"/>
</dbReference>
<evidence type="ECO:0000256" key="2">
    <source>
        <dbReference type="ARBA" id="ARBA00005551"/>
    </source>
</evidence>
<evidence type="ECO:0000256" key="10">
    <source>
        <dbReference type="ARBA" id="ARBA00023136"/>
    </source>
</evidence>
<dbReference type="InterPro" id="IPR006153">
    <property type="entry name" value="Cation/H_exchanger_TM"/>
</dbReference>
<organism evidence="14 15">
    <name type="scientific">Hydrogenophaga atypica</name>
    <dbReference type="NCBI Taxonomy" id="249409"/>
    <lineage>
        <taxon>Bacteria</taxon>
        <taxon>Pseudomonadati</taxon>
        <taxon>Pseudomonadota</taxon>
        <taxon>Betaproteobacteria</taxon>
        <taxon>Burkholderiales</taxon>
        <taxon>Comamonadaceae</taxon>
        <taxon>Hydrogenophaga</taxon>
    </lineage>
</organism>
<dbReference type="RefSeq" id="WP_382223569.1">
    <property type="nucleotide sequence ID" value="NZ_JBHTCA010000007.1"/>
</dbReference>
<sequence>MSADAANAVASGDWLTPALVYLGAAVLAVPLAKRLGFGAVLGYLLAGVTIGPWGLGLIGDAASVLGVAEFGVVLMLFLVGLELEPAKVWRLRQPIFVWGSVQMASCTLAIAGVAWWLGLSWQAALVLGFGLSLSSTAIALQALAERHQAQTSTGETTVALSLAQDIQSIPMLALMPALAAGVVASETSAGTDGGGWLAAKALAVVVVIVFGGRYLVRPLFRAIARSDVREVFTAAALLLVIGVAYLMRWVDLSMGLGAFLAGVLLANSEYRRALETDLEPFKGLLLGLFFIAVGMSIDFGVLLAKPLQALGITLGFMAVKFAILRPLAGPVGIPLPQRNLFALLIAQGSEFAFVLFGAAATTRLVPADTAALWIGAVALSMLLTPLLLLVVDRIARRHAGASTRPAPDSFDVQDAPIIVAGIGRYGQIVTRVLLAAGLKPTVLDHDPDQVEALRRFGFKSFYGDASRLDLLRNAGADTARVLVVAVDDRDTSLAIVDLARQHFPQLQLVARAVDVGHWNALRDRGVTLIDRELFESSLASARKVLEAVGHTAFEARELAMRFRRHNLGMMELQFPHHADVERQISVARQGREQLEAQLAQEREERAARRRGDKPADWGT</sequence>
<feature type="transmembrane region" description="Helical" evidence="12">
    <location>
        <begin position="196"/>
        <end position="216"/>
    </location>
</feature>
<comment type="caution">
    <text evidence="14">The sequence shown here is derived from an EMBL/GenBank/DDBJ whole genome shotgun (WGS) entry which is preliminary data.</text>
</comment>
<reference evidence="15" key="1">
    <citation type="journal article" date="2019" name="Int. J. Syst. Evol. Microbiol.">
        <title>The Global Catalogue of Microorganisms (GCM) 10K type strain sequencing project: providing services to taxonomists for standard genome sequencing and annotation.</title>
        <authorList>
            <consortium name="The Broad Institute Genomics Platform"/>
            <consortium name="The Broad Institute Genome Sequencing Center for Infectious Disease"/>
            <person name="Wu L."/>
            <person name="Ma J."/>
        </authorList>
    </citation>
    <scope>NUCLEOTIDE SEQUENCE [LARGE SCALE GENOMIC DNA]</scope>
    <source>
        <strain evidence="15">CGMCC 1.12371</strain>
    </source>
</reference>